<dbReference type="AlphaFoldDB" id="W4HI86"/>
<dbReference type="InterPro" id="IPR042272">
    <property type="entry name" value="ATP12_ATP_synth-F1-assembly_N"/>
</dbReference>
<proteinExistence type="inferred from homology"/>
<gene>
    <name evidence="4" type="ORF">ATO8_12616</name>
</gene>
<evidence type="ECO:0000256" key="2">
    <source>
        <dbReference type="ARBA" id="ARBA00022946"/>
    </source>
</evidence>
<evidence type="ECO:0000256" key="1">
    <source>
        <dbReference type="ARBA" id="ARBA00008231"/>
    </source>
</evidence>
<name>W4HI86_9RHOB</name>
<organism evidence="4 5">
    <name type="scientific">Roseivivax marinus</name>
    <dbReference type="NCBI Taxonomy" id="1379903"/>
    <lineage>
        <taxon>Bacteria</taxon>
        <taxon>Pseudomonadati</taxon>
        <taxon>Pseudomonadota</taxon>
        <taxon>Alphaproteobacteria</taxon>
        <taxon>Rhodobacterales</taxon>
        <taxon>Roseobacteraceae</taxon>
        <taxon>Roseivivax</taxon>
    </lineage>
</organism>
<evidence type="ECO:0000313" key="4">
    <source>
        <dbReference type="EMBL" id="ETW12394.1"/>
    </source>
</evidence>
<dbReference type="EMBL" id="AQQW01000007">
    <property type="protein sequence ID" value="ETW12394.1"/>
    <property type="molecule type" value="Genomic_DNA"/>
</dbReference>
<dbReference type="Gene3D" id="3.30.2180.10">
    <property type="entry name" value="ATP12-like"/>
    <property type="match status" value="1"/>
</dbReference>
<comment type="caution">
    <text evidence="4">The sequence shown here is derived from an EMBL/GenBank/DDBJ whole genome shotgun (WGS) entry which is preliminary data.</text>
</comment>
<comment type="similarity">
    <text evidence="1">Belongs to the ATP12 family.</text>
</comment>
<dbReference type="PATRIC" id="fig|1317118.6.peg.2595"/>
<dbReference type="GO" id="GO:0043461">
    <property type="term" value="P:proton-transporting ATP synthase complex assembly"/>
    <property type="evidence" value="ECO:0007669"/>
    <property type="project" value="InterPro"/>
</dbReference>
<reference evidence="4 5" key="1">
    <citation type="journal article" date="2014" name="Antonie Van Leeuwenhoek">
        <title>Roseivivax atlanticus sp. nov., isolated from surface seawater of the Atlantic Ocean.</title>
        <authorList>
            <person name="Li G."/>
            <person name="Lai Q."/>
            <person name="Liu X."/>
            <person name="Sun F."/>
            <person name="Shao Z."/>
        </authorList>
    </citation>
    <scope>NUCLEOTIDE SEQUENCE [LARGE SCALE GENOMIC DNA]</scope>
    <source>
        <strain evidence="4 5">22II-s10s</strain>
    </source>
</reference>
<dbReference type="STRING" id="1379903.ATO8_12616"/>
<dbReference type="Pfam" id="PF07542">
    <property type="entry name" value="ATP12"/>
    <property type="match status" value="1"/>
</dbReference>
<dbReference type="SUPFAM" id="SSF160909">
    <property type="entry name" value="ATP12-like"/>
    <property type="match status" value="1"/>
</dbReference>
<dbReference type="Proteomes" id="UP000019063">
    <property type="component" value="Unassembled WGS sequence"/>
</dbReference>
<dbReference type="PANTHER" id="PTHR21013">
    <property type="entry name" value="ATP SYNTHASE MITOCHONDRIAL F1 COMPLEX ASSEMBLY FACTOR 2/ATP12 PROTEIN, MITOCHONDRIAL PRECURSOR"/>
    <property type="match status" value="1"/>
</dbReference>
<dbReference type="InterPro" id="IPR023335">
    <property type="entry name" value="ATP12_ortho_dom_sf"/>
</dbReference>
<keyword evidence="3" id="KW-0143">Chaperone</keyword>
<evidence type="ECO:0000313" key="5">
    <source>
        <dbReference type="Proteomes" id="UP000019063"/>
    </source>
</evidence>
<accession>W4HI86</accession>
<protein>
    <recommendedName>
        <fullName evidence="6">ATP12 ATPase</fullName>
    </recommendedName>
</protein>
<keyword evidence="2" id="KW-0809">Transit peptide</keyword>
<dbReference type="Gene3D" id="1.10.3580.10">
    <property type="entry name" value="ATP12 ATPase"/>
    <property type="match status" value="1"/>
</dbReference>
<evidence type="ECO:0000256" key="3">
    <source>
        <dbReference type="ARBA" id="ARBA00023186"/>
    </source>
</evidence>
<dbReference type="eggNOG" id="COG5387">
    <property type="taxonomic scope" value="Bacteria"/>
</dbReference>
<dbReference type="PANTHER" id="PTHR21013:SF10">
    <property type="entry name" value="ATP SYNTHASE MITOCHONDRIAL F1 COMPLEX ASSEMBLY FACTOR 2"/>
    <property type="match status" value="1"/>
</dbReference>
<dbReference type="InterPro" id="IPR011419">
    <property type="entry name" value="ATP12_ATP_synth-F1-assembly"/>
</dbReference>
<evidence type="ECO:0008006" key="6">
    <source>
        <dbReference type="Google" id="ProtNLM"/>
    </source>
</evidence>
<keyword evidence="5" id="KW-1185">Reference proteome</keyword>
<sequence>MTEWAARRFWTDATAEPMEGGGHTVRLDGRAVKTPAKSPLILPSEAMARAVAAEWAAQGELIAPLSMPVTRGANAAIDKVRPQRAEVADMLAEYGDSDLLCYRAETPEELVARQEAAWDPLLDWAADTLGARLEARTGIMHAPQDADSLARLRAAVHRLDAFELAAFHDLVSLTGSLVIGFAAERGQGAPDDLWTASRIDEDWQAQQWGEDEEAANAAEHKRRAFHDAVAFLSLARAE</sequence>
<dbReference type="RefSeq" id="WP_043844873.1">
    <property type="nucleotide sequence ID" value="NZ_AQQW01000007.1"/>
</dbReference>